<gene>
    <name evidence="2" type="ORF">FWILDA_LOCUS8369</name>
</gene>
<evidence type="ECO:0000256" key="1">
    <source>
        <dbReference type="SAM" id="MobiDB-lite"/>
    </source>
</evidence>
<reference evidence="2" key="1">
    <citation type="submission" date="2022-08" db="EMBL/GenBank/DDBJ databases">
        <authorList>
            <person name="Kallberg Y."/>
            <person name="Tangrot J."/>
            <person name="Rosling A."/>
        </authorList>
    </citation>
    <scope>NUCLEOTIDE SEQUENCE</scope>
    <source>
        <strain evidence="2">Wild A</strain>
    </source>
</reference>
<dbReference type="OrthoDB" id="2423006at2759"/>
<dbReference type="Proteomes" id="UP001153678">
    <property type="component" value="Unassembled WGS sequence"/>
</dbReference>
<evidence type="ECO:0000313" key="3">
    <source>
        <dbReference type="Proteomes" id="UP001153678"/>
    </source>
</evidence>
<keyword evidence="3" id="KW-1185">Reference proteome</keyword>
<evidence type="ECO:0000313" key="2">
    <source>
        <dbReference type="EMBL" id="CAI2178005.1"/>
    </source>
</evidence>
<comment type="caution">
    <text evidence="2">The sequence shown here is derived from an EMBL/GenBank/DDBJ whole genome shotgun (WGS) entry which is preliminary data.</text>
</comment>
<proteinExistence type="predicted"/>
<protein>
    <submittedName>
        <fullName evidence="2">8707_t:CDS:1</fullName>
    </submittedName>
</protein>
<name>A0A9W4SQJ7_9GLOM</name>
<organism evidence="2 3">
    <name type="scientific">Funneliformis geosporum</name>
    <dbReference type="NCBI Taxonomy" id="1117311"/>
    <lineage>
        <taxon>Eukaryota</taxon>
        <taxon>Fungi</taxon>
        <taxon>Fungi incertae sedis</taxon>
        <taxon>Mucoromycota</taxon>
        <taxon>Glomeromycotina</taxon>
        <taxon>Glomeromycetes</taxon>
        <taxon>Glomerales</taxon>
        <taxon>Glomeraceae</taxon>
        <taxon>Funneliformis</taxon>
    </lineage>
</organism>
<feature type="region of interest" description="Disordered" evidence="1">
    <location>
        <begin position="43"/>
        <end position="62"/>
    </location>
</feature>
<accession>A0A9W4SQJ7</accession>
<sequence length="62" mass="7228">MTNEVHELTSSKSFKCCDISVKSNSSEDDMIFNYDNLAIDKENKENDELIGNDKFREEDYNN</sequence>
<dbReference type="AlphaFoldDB" id="A0A9W4SQJ7"/>
<dbReference type="EMBL" id="CAMKVN010001776">
    <property type="protein sequence ID" value="CAI2178005.1"/>
    <property type="molecule type" value="Genomic_DNA"/>
</dbReference>